<dbReference type="EMBL" id="JACAZI010000022">
    <property type="protein sequence ID" value="KAF7337109.1"/>
    <property type="molecule type" value="Genomic_DNA"/>
</dbReference>
<gene>
    <name evidence="2" type="ORF">MVEN_02148500</name>
</gene>
<evidence type="ECO:0000313" key="2">
    <source>
        <dbReference type="EMBL" id="KAF7337109.1"/>
    </source>
</evidence>
<reference evidence="2" key="1">
    <citation type="submission" date="2020-05" db="EMBL/GenBank/DDBJ databases">
        <title>Mycena genomes resolve the evolution of fungal bioluminescence.</title>
        <authorList>
            <person name="Tsai I.J."/>
        </authorList>
    </citation>
    <scope>NUCLEOTIDE SEQUENCE</scope>
    <source>
        <strain evidence="2">CCC161011</strain>
    </source>
</reference>
<dbReference type="OrthoDB" id="3257981at2759"/>
<protein>
    <submittedName>
        <fullName evidence="2">Glucan endo-alpha-glucosidase agn1</fullName>
    </submittedName>
</protein>
<dbReference type="CDD" id="cd11577">
    <property type="entry name" value="GH71"/>
    <property type="match status" value="1"/>
</dbReference>
<dbReference type="AlphaFoldDB" id="A0A8H6XAC5"/>
<accession>A0A8H6XAC5</accession>
<dbReference type="Gene3D" id="3.20.20.80">
    <property type="entry name" value="Glycosidases"/>
    <property type="match status" value="1"/>
</dbReference>
<dbReference type="Pfam" id="PF03659">
    <property type="entry name" value="Glyco_hydro_71"/>
    <property type="match status" value="1"/>
</dbReference>
<dbReference type="Proteomes" id="UP000620124">
    <property type="component" value="Unassembled WGS sequence"/>
</dbReference>
<comment type="caution">
    <text evidence="2">The sequence shown here is derived from an EMBL/GenBank/DDBJ whole genome shotgun (WGS) entry which is preliminary data.</text>
</comment>
<proteinExistence type="predicted"/>
<keyword evidence="3" id="KW-1185">Reference proteome</keyword>
<evidence type="ECO:0000313" key="3">
    <source>
        <dbReference type="Proteomes" id="UP000620124"/>
    </source>
</evidence>
<keyword evidence="1" id="KW-0732">Signal</keyword>
<feature type="chain" id="PRO_5034873362" evidence="1">
    <location>
        <begin position="23"/>
        <end position="866"/>
    </location>
</feature>
<evidence type="ECO:0000256" key="1">
    <source>
        <dbReference type="SAM" id="SignalP"/>
    </source>
</evidence>
<organism evidence="2 3">
    <name type="scientific">Mycena venus</name>
    <dbReference type="NCBI Taxonomy" id="2733690"/>
    <lineage>
        <taxon>Eukaryota</taxon>
        <taxon>Fungi</taxon>
        <taxon>Dikarya</taxon>
        <taxon>Basidiomycota</taxon>
        <taxon>Agaricomycotina</taxon>
        <taxon>Agaricomycetes</taxon>
        <taxon>Agaricomycetidae</taxon>
        <taxon>Agaricales</taxon>
        <taxon>Marasmiineae</taxon>
        <taxon>Mycenaceae</taxon>
        <taxon>Mycena</taxon>
    </lineage>
</organism>
<sequence length="866" mass="94257">MHPTAFLFVLTWAFALVKNAHSKVVFAHYMVGNVDFDHVTKDIDDAKAAGIQGFSLNIGDPLQPFVSTTLGYMFDYASSVGFHLHISMDIWASGDASGGHPELYTTLINGYSKIDGYFHVNGLPYVTTFSDGGLNNSQWLDWKASLEGPIYFCPDFDGTLGYTTGDDGWWFYWGDVVDCVFSWDAAWPARPGQVAGSLTQGSIEIDTAVINAASSRGKQYNMPLSTLQYKDAYNTNIYRPGDLSGNLNLDLCVLVLTTHADLPNRMLNILSMPIQPDFVTVITWNDGPESHYVGNIWPEQNTDSDPARYVTSGSRWDHSGWQQLIRSFSAAYLSGSSSMLPSTVSTGVEGAMWYTSVMMSSQCPDGSYPDGWETGSDQVNWAVVVGASLSNIVVKVTSGPVTETFNPIVGGLHKGTTAKHPGQQLLEVFSGTTRIAVAQGGRCVSSLCPDNIFNMNNIVVGLTSPGSAPPPALCEDPVCADNTRRGVQQPFSRRQPVHPRQFPRQSSTDWSFYASDFSAIYKDLMVGSIGDDGSRAPRENCVFYVNQRDVDPEDPNYAKSRAVQFADLMNAAMNGGDHHTLYDVYDSALAFSYTNGPMPSALMAGELRKWFQVTSAAAGGGKSSYIIMPMPIPQLTFSQIWDQSIWITDEWPELMRNPLVTQVVEVRPQDIGAAVAHNGDIRFIMEIPYRGGQPPGATPPRDDAQLEIAACVSIDPDASSAKWAGVVDVSGDYSPFKEGHCTFHVHQWDNVNSGGGNGIFGQGDAEYSVEITLFDDGPTHQIGFQARKDAPYDMVSKLDNLFTVTPNGSDLDFKVGDVTFSSGDGSCKVGGWNHNTDRQMDCGFTCTWGGGDSTDHSELGVFTTSS</sequence>
<name>A0A8H6XAC5_9AGAR</name>
<dbReference type="GO" id="GO:0051118">
    <property type="term" value="F:glucan endo-1,3-alpha-glucosidase activity"/>
    <property type="evidence" value="ECO:0007669"/>
    <property type="project" value="InterPro"/>
</dbReference>
<dbReference type="InterPro" id="IPR005197">
    <property type="entry name" value="Glyco_hydro_71"/>
</dbReference>
<feature type="signal peptide" evidence="1">
    <location>
        <begin position="1"/>
        <end position="22"/>
    </location>
</feature>